<comment type="caution">
    <text evidence="1">The sequence shown here is derived from an EMBL/GenBank/DDBJ whole genome shotgun (WGS) entry which is preliminary data.</text>
</comment>
<dbReference type="EMBL" id="JAVIGA010000015">
    <property type="protein sequence ID" value="MDQ9127686.1"/>
    <property type="molecule type" value="Genomic_DNA"/>
</dbReference>
<protein>
    <recommendedName>
        <fullName evidence="3">Replication initiation factor</fullName>
    </recommendedName>
</protein>
<dbReference type="AlphaFoldDB" id="A0AAJ1YBT9"/>
<dbReference type="Proteomes" id="UP001224622">
    <property type="component" value="Unassembled WGS sequence"/>
</dbReference>
<name>A0AAJ1YBT9_SERFO</name>
<gene>
    <name evidence="1" type="ORF">RDT67_14740</name>
</gene>
<evidence type="ECO:0008006" key="3">
    <source>
        <dbReference type="Google" id="ProtNLM"/>
    </source>
</evidence>
<accession>A0AAJ1YBT9</accession>
<reference evidence="1" key="1">
    <citation type="submission" date="2023-08" db="EMBL/GenBank/DDBJ databases">
        <title>The Comparative Genomic Analysis of Yersiniaceae from Polar Regions.</title>
        <authorList>
            <person name="Goncharov A."/>
            <person name="Aslanov B."/>
            <person name="Kolodzhieva V."/>
            <person name="Azarov D."/>
            <person name="Mochov A."/>
            <person name="Lebedeva E."/>
        </authorList>
    </citation>
    <scope>NUCLEOTIDE SEQUENCE</scope>
    <source>
        <strain evidence="1">Vf</strain>
    </source>
</reference>
<organism evidence="1 2">
    <name type="scientific">Serratia fonticola</name>
    <dbReference type="NCBI Taxonomy" id="47917"/>
    <lineage>
        <taxon>Bacteria</taxon>
        <taxon>Pseudomonadati</taxon>
        <taxon>Pseudomonadota</taxon>
        <taxon>Gammaproteobacteria</taxon>
        <taxon>Enterobacterales</taxon>
        <taxon>Yersiniaceae</taxon>
        <taxon>Serratia</taxon>
    </lineage>
</organism>
<proteinExistence type="predicted"/>
<evidence type="ECO:0000313" key="2">
    <source>
        <dbReference type="Proteomes" id="UP001224622"/>
    </source>
</evidence>
<dbReference type="RefSeq" id="WP_309047746.1">
    <property type="nucleotide sequence ID" value="NZ_JAVIGA010000015.1"/>
</dbReference>
<evidence type="ECO:0000313" key="1">
    <source>
        <dbReference type="EMBL" id="MDQ9127686.1"/>
    </source>
</evidence>
<sequence length="267" mass="31032">MLLRIDYDPINRNTGGIRFDLRPQHLEAAELNHLFAWLGKQIGEFFPRLLARAWVTQVDVALDIYGCQLDDYIWGLHRASKTKHYDIRDGLPGIRIGSVHSPLHVLCYEKVDAVGQTKRIFKCEGDLLELALDQYPRFLRVEMRFKPLAKPTHTIGKALMLANLKRMKNPFERLQVYSKSLESVLLMEKFIRTKCKGSTYLAYIRHLNRSQKTVRIAKKIDVLIKENEIVLFDKQAVWKHWEACVARLGSKIIPLEAELPKKKRNSL</sequence>